<dbReference type="EMBL" id="SIRE01000005">
    <property type="protein sequence ID" value="TBL80384.1"/>
    <property type="molecule type" value="Genomic_DNA"/>
</dbReference>
<keyword evidence="3" id="KW-1185">Reference proteome</keyword>
<keyword evidence="1" id="KW-1133">Transmembrane helix</keyword>
<feature type="transmembrane region" description="Helical" evidence="1">
    <location>
        <begin position="20"/>
        <end position="40"/>
    </location>
</feature>
<name>A0A4Q9DVS1_9BACL</name>
<feature type="transmembrane region" description="Helical" evidence="1">
    <location>
        <begin position="172"/>
        <end position="190"/>
    </location>
</feature>
<evidence type="ECO:0000256" key="1">
    <source>
        <dbReference type="SAM" id="Phobius"/>
    </source>
</evidence>
<dbReference type="AlphaFoldDB" id="A0A4Q9DVS1"/>
<feature type="transmembrane region" description="Helical" evidence="1">
    <location>
        <begin position="141"/>
        <end position="165"/>
    </location>
</feature>
<keyword evidence="1" id="KW-0472">Membrane</keyword>
<reference evidence="2 3" key="1">
    <citation type="submission" date="2019-02" db="EMBL/GenBank/DDBJ databases">
        <title>Paenibacillus sp. nov., isolated from surface-sterilized tissue of Thalictrum simplex L.</title>
        <authorList>
            <person name="Tuo L."/>
        </authorList>
    </citation>
    <scope>NUCLEOTIDE SEQUENCE [LARGE SCALE GENOMIC DNA]</scope>
    <source>
        <strain evidence="2 3">N2SHLJ1</strain>
    </source>
</reference>
<accession>A0A4Q9DVS1</accession>
<feature type="transmembrane region" description="Helical" evidence="1">
    <location>
        <begin position="46"/>
        <end position="67"/>
    </location>
</feature>
<feature type="transmembrane region" description="Helical" evidence="1">
    <location>
        <begin position="196"/>
        <end position="214"/>
    </location>
</feature>
<evidence type="ECO:0000313" key="2">
    <source>
        <dbReference type="EMBL" id="TBL80384.1"/>
    </source>
</evidence>
<feature type="transmembrane region" description="Helical" evidence="1">
    <location>
        <begin position="97"/>
        <end position="121"/>
    </location>
</feature>
<proteinExistence type="predicted"/>
<dbReference type="OrthoDB" id="2614998at2"/>
<gene>
    <name evidence="2" type="ORF">EYB31_08180</name>
</gene>
<keyword evidence="1" id="KW-0812">Transmembrane</keyword>
<evidence type="ECO:0008006" key="4">
    <source>
        <dbReference type="Google" id="ProtNLM"/>
    </source>
</evidence>
<evidence type="ECO:0000313" key="3">
    <source>
        <dbReference type="Proteomes" id="UP000293142"/>
    </source>
</evidence>
<organism evidence="2 3">
    <name type="scientific">Paenibacillus thalictri</name>
    <dbReference type="NCBI Taxonomy" id="2527873"/>
    <lineage>
        <taxon>Bacteria</taxon>
        <taxon>Bacillati</taxon>
        <taxon>Bacillota</taxon>
        <taxon>Bacilli</taxon>
        <taxon>Bacillales</taxon>
        <taxon>Paenibacillaceae</taxon>
        <taxon>Paenibacillus</taxon>
    </lineage>
</organism>
<sequence length="221" mass="25257">MRVFSRLIKNDLRNRRNMLWAILCTLILFHIAFIALLEWTDINLQLALSIDTTVFVAIFGFPFMHAFSTWRAEWRQQSIHLLLSLPVSRAYFLLSKYIVILLEVLMIAIVMLTGLSVQNWICQGRLFRIEPLITFDASKLLIVFGLLLGITCLIFLCFFSVLLAACVRKAPFVVAFLIFTLGFFISSLIVTNLSQIAALSCLCLLFFFGSLYLLEQKIGTN</sequence>
<dbReference type="Pfam" id="PF13346">
    <property type="entry name" value="ABC2_membrane_5"/>
    <property type="match status" value="1"/>
</dbReference>
<protein>
    <recommendedName>
        <fullName evidence="4">ABC transporter permease</fullName>
    </recommendedName>
</protein>
<dbReference type="RefSeq" id="WP_131012798.1">
    <property type="nucleotide sequence ID" value="NZ_SIRE01000005.1"/>
</dbReference>
<dbReference type="InterPro" id="IPR025699">
    <property type="entry name" value="ABC2_memb-like"/>
</dbReference>
<dbReference type="Proteomes" id="UP000293142">
    <property type="component" value="Unassembled WGS sequence"/>
</dbReference>
<comment type="caution">
    <text evidence="2">The sequence shown here is derived from an EMBL/GenBank/DDBJ whole genome shotgun (WGS) entry which is preliminary data.</text>
</comment>